<name>A0A645AJ81_9ZZZZ</name>
<sequence>MAVVVGLIGVAINAGRAGHSGTGPAGVTSGTASSSGSADTGPWKITGVATFDPSADGGNNEENDRTAPYATDGNPTTMWQTMSYVGDARFGKLKPGAGLVLDLGRPRDVRTVTLQLYGTGTDLEVRVPKDTAATSAPMDSEKSWRAVARATGAAGTVDLTADSPVTTRYVLVYLTSLPSDGNGQFRGGIYEVQVTP</sequence>
<feature type="domain" description="F5/8 type C" evidence="2">
    <location>
        <begin position="62"/>
        <end position="179"/>
    </location>
</feature>
<evidence type="ECO:0000256" key="1">
    <source>
        <dbReference type="SAM" id="MobiDB-lite"/>
    </source>
</evidence>
<feature type="compositionally biased region" description="Low complexity" evidence="1">
    <location>
        <begin position="25"/>
        <end position="41"/>
    </location>
</feature>
<evidence type="ECO:0000313" key="3">
    <source>
        <dbReference type="EMBL" id="MPM53077.1"/>
    </source>
</evidence>
<protein>
    <recommendedName>
        <fullName evidence="2">F5/8 type C domain-containing protein</fullName>
    </recommendedName>
</protein>
<dbReference type="EMBL" id="VSSQ01014160">
    <property type="protein sequence ID" value="MPM53077.1"/>
    <property type="molecule type" value="Genomic_DNA"/>
</dbReference>
<dbReference type="InterPro" id="IPR000421">
    <property type="entry name" value="FA58C"/>
</dbReference>
<proteinExistence type="predicted"/>
<dbReference type="AlphaFoldDB" id="A0A645AJ81"/>
<organism evidence="3">
    <name type="scientific">bioreactor metagenome</name>
    <dbReference type="NCBI Taxonomy" id="1076179"/>
    <lineage>
        <taxon>unclassified sequences</taxon>
        <taxon>metagenomes</taxon>
        <taxon>ecological metagenomes</taxon>
    </lineage>
</organism>
<dbReference type="InterPro" id="IPR008979">
    <property type="entry name" value="Galactose-bd-like_sf"/>
</dbReference>
<gene>
    <name evidence="3" type="ORF">SDC9_99841</name>
</gene>
<comment type="caution">
    <text evidence="3">The sequence shown here is derived from an EMBL/GenBank/DDBJ whole genome shotgun (WGS) entry which is preliminary data.</text>
</comment>
<feature type="region of interest" description="Disordered" evidence="1">
    <location>
        <begin position="18"/>
        <end position="74"/>
    </location>
</feature>
<accession>A0A645AJ81</accession>
<evidence type="ECO:0000259" key="2">
    <source>
        <dbReference type="Pfam" id="PF00754"/>
    </source>
</evidence>
<dbReference type="SUPFAM" id="SSF49785">
    <property type="entry name" value="Galactose-binding domain-like"/>
    <property type="match status" value="1"/>
</dbReference>
<dbReference type="Pfam" id="PF00754">
    <property type="entry name" value="F5_F8_type_C"/>
    <property type="match status" value="1"/>
</dbReference>
<dbReference type="Gene3D" id="2.60.120.260">
    <property type="entry name" value="Galactose-binding domain-like"/>
    <property type="match status" value="1"/>
</dbReference>
<reference evidence="3" key="1">
    <citation type="submission" date="2019-08" db="EMBL/GenBank/DDBJ databases">
        <authorList>
            <person name="Kucharzyk K."/>
            <person name="Murdoch R.W."/>
            <person name="Higgins S."/>
            <person name="Loffler F."/>
        </authorList>
    </citation>
    <scope>NUCLEOTIDE SEQUENCE</scope>
</reference>